<evidence type="ECO:0000256" key="1">
    <source>
        <dbReference type="SAM" id="MobiDB-lite"/>
    </source>
</evidence>
<reference evidence="3" key="1">
    <citation type="journal article" date="2022" name="bioRxiv">
        <title>Sequencing and chromosome-scale assembly of the giantPleurodeles waltlgenome.</title>
        <authorList>
            <person name="Brown T."/>
            <person name="Elewa A."/>
            <person name="Iarovenko S."/>
            <person name="Subramanian E."/>
            <person name="Araus A.J."/>
            <person name="Petzold A."/>
            <person name="Susuki M."/>
            <person name="Suzuki K.-i.T."/>
            <person name="Hayashi T."/>
            <person name="Toyoda A."/>
            <person name="Oliveira C."/>
            <person name="Osipova E."/>
            <person name="Leigh N.D."/>
            <person name="Simon A."/>
            <person name="Yun M.H."/>
        </authorList>
    </citation>
    <scope>NUCLEOTIDE SEQUENCE</scope>
    <source>
        <strain evidence="3">20211129_DDA</strain>
        <tissue evidence="3">Liver</tissue>
    </source>
</reference>
<feature type="compositionally biased region" description="Basic and acidic residues" evidence="1">
    <location>
        <begin position="83"/>
        <end position="94"/>
    </location>
</feature>
<proteinExistence type="predicted"/>
<evidence type="ECO:0000256" key="2">
    <source>
        <dbReference type="SAM" id="Phobius"/>
    </source>
</evidence>
<dbReference type="Proteomes" id="UP001066276">
    <property type="component" value="Chromosome 4_1"/>
</dbReference>
<comment type="caution">
    <text evidence="3">The sequence shown here is derived from an EMBL/GenBank/DDBJ whole genome shotgun (WGS) entry which is preliminary data.</text>
</comment>
<feature type="transmembrane region" description="Helical" evidence="2">
    <location>
        <begin position="20"/>
        <end position="42"/>
    </location>
</feature>
<dbReference type="EMBL" id="JANPWB010000007">
    <property type="protein sequence ID" value="KAJ1173628.1"/>
    <property type="molecule type" value="Genomic_DNA"/>
</dbReference>
<keyword evidence="2" id="KW-0812">Transmembrane</keyword>
<feature type="compositionally biased region" description="Basic and acidic residues" evidence="1">
    <location>
        <begin position="46"/>
        <end position="72"/>
    </location>
</feature>
<evidence type="ECO:0000313" key="3">
    <source>
        <dbReference type="EMBL" id="KAJ1173628.1"/>
    </source>
</evidence>
<accession>A0AAV7TAQ2</accession>
<feature type="region of interest" description="Disordered" evidence="1">
    <location>
        <begin position="46"/>
        <end position="127"/>
    </location>
</feature>
<name>A0AAV7TAQ2_PLEWA</name>
<gene>
    <name evidence="3" type="ORF">NDU88_005457</name>
</gene>
<keyword evidence="4" id="KW-1185">Reference proteome</keyword>
<sequence>MPSVAFGIPDDPNIIASGVVLKLLILLLLSFAAAVFPGPLYATEDRKKASYMDRTGKKGDTMRSEAEKEKTPPDGAQRSWNTRTEKESEQKKTSEGATVPPISLYSPGSPGGEDAEADYAVARGTGK</sequence>
<keyword evidence="2" id="KW-1133">Transmembrane helix</keyword>
<organism evidence="3 4">
    <name type="scientific">Pleurodeles waltl</name>
    <name type="common">Iberian ribbed newt</name>
    <dbReference type="NCBI Taxonomy" id="8319"/>
    <lineage>
        <taxon>Eukaryota</taxon>
        <taxon>Metazoa</taxon>
        <taxon>Chordata</taxon>
        <taxon>Craniata</taxon>
        <taxon>Vertebrata</taxon>
        <taxon>Euteleostomi</taxon>
        <taxon>Amphibia</taxon>
        <taxon>Batrachia</taxon>
        <taxon>Caudata</taxon>
        <taxon>Salamandroidea</taxon>
        <taxon>Salamandridae</taxon>
        <taxon>Pleurodelinae</taxon>
        <taxon>Pleurodeles</taxon>
    </lineage>
</organism>
<dbReference type="AlphaFoldDB" id="A0AAV7TAQ2"/>
<keyword evidence="2" id="KW-0472">Membrane</keyword>
<evidence type="ECO:0000313" key="4">
    <source>
        <dbReference type="Proteomes" id="UP001066276"/>
    </source>
</evidence>
<protein>
    <submittedName>
        <fullName evidence="3">Uncharacterized protein</fullName>
    </submittedName>
</protein>